<organism evidence="3 4">
    <name type="scientific">Paracoccus alkanivorans</name>
    <dbReference type="NCBI Taxonomy" id="2116655"/>
    <lineage>
        <taxon>Bacteria</taxon>
        <taxon>Pseudomonadati</taxon>
        <taxon>Pseudomonadota</taxon>
        <taxon>Alphaproteobacteria</taxon>
        <taxon>Rhodobacterales</taxon>
        <taxon>Paracoccaceae</taxon>
        <taxon>Paracoccus</taxon>
    </lineage>
</organism>
<dbReference type="SUPFAM" id="SSF56349">
    <property type="entry name" value="DNA breaking-rejoining enzymes"/>
    <property type="match status" value="1"/>
</dbReference>
<evidence type="ECO:0000259" key="2">
    <source>
        <dbReference type="PROSITE" id="PS51898"/>
    </source>
</evidence>
<dbReference type="Proteomes" id="UP000273516">
    <property type="component" value="Unassembled WGS sequence"/>
</dbReference>
<dbReference type="GO" id="GO:0003677">
    <property type="term" value="F:DNA binding"/>
    <property type="evidence" value="ECO:0007669"/>
    <property type="project" value="InterPro"/>
</dbReference>
<protein>
    <recommendedName>
        <fullName evidence="2">Tyr recombinase domain-containing protein</fullName>
    </recommendedName>
</protein>
<proteinExistence type="predicted"/>
<dbReference type="InterPro" id="IPR002104">
    <property type="entry name" value="Integrase_catalytic"/>
</dbReference>
<evidence type="ECO:0000256" key="1">
    <source>
        <dbReference type="ARBA" id="ARBA00023172"/>
    </source>
</evidence>
<dbReference type="AlphaFoldDB" id="A0A3M0M3V5"/>
<sequence>MTGCLKRVLQFVEERHSGGSQRLFPDQPWCPKNGYGRNAGRWFNERLLPALGMKSEQLVFHSLRHTMATLLSRNDVPDTQVKAILGHEQPGVTYSTYFHGFRPAQLQAAINRFGF</sequence>
<feature type="domain" description="Tyr recombinase" evidence="2">
    <location>
        <begin position="1"/>
        <end position="111"/>
    </location>
</feature>
<comment type="caution">
    <text evidence="3">The sequence shown here is derived from an EMBL/GenBank/DDBJ whole genome shotgun (WGS) entry which is preliminary data.</text>
</comment>
<accession>A0A3M0M3V5</accession>
<dbReference type="EMBL" id="QOKZ01000009">
    <property type="protein sequence ID" value="RMC32438.1"/>
    <property type="molecule type" value="Genomic_DNA"/>
</dbReference>
<dbReference type="OrthoDB" id="7222937at2"/>
<name>A0A3M0M3V5_9RHOB</name>
<dbReference type="PROSITE" id="PS51898">
    <property type="entry name" value="TYR_RECOMBINASE"/>
    <property type="match status" value="1"/>
</dbReference>
<dbReference type="GO" id="GO:0015074">
    <property type="term" value="P:DNA integration"/>
    <property type="evidence" value="ECO:0007669"/>
    <property type="project" value="InterPro"/>
</dbReference>
<dbReference type="InterPro" id="IPR013762">
    <property type="entry name" value="Integrase-like_cat_sf"/>
</dbReference>
<evidence type="ECO:0000313" key="3">
    <source>
        <dbReference type="EMBL" id="RMC32438.1"/>
    </source>
</evidence>
<dbReference type="Pfam" id="PF00589">
    <property type="entry name" value="Phage_integrase"/>
    <property type="match status" value="1"/>
</dbReference>
<keyword evidence="1" id="KW-0233">DNA recombination</keyword>
<keyword evidence="4" id="KW-1185">Reference proteome</keyword>
<reference evidence="3 4" key="1">
    <citation type="submission" date="2018-07" db="EMBL/GenBank/DDBJ databases">
        <authorList>
            <person name="Zhang Y."/>
            <person name="Wang L."/>
            <person name="Ma S."/>
        </authorList>
    </citation>
    <scope>NUCLEOTIDE SEQUENCE [LARGE SCALE GENOMIC DNA]</scope>
    <source>
        <strain evidence="3 4">4-2</strain>
    </source>
</reference>
<dbReference type="GO" id="GO:0006310">
    <property type="term" value="P:DNA recombination"/>
    <property type="evidence" value="ECO:0007669"/>
    <property type="project" value="UniProtKB-KW"/>
</dbReference>
<dbReference type="InterPro" id="IPR011010">
    <property type="entry name" value="DNA_brk_join_enz"/>
</dbReference>
<evidence type="ECO:0000313" key="4">
    <source>
        <dbReference type="Proteomes" id="UP000273516"/>
    </source>
</evidence>
<dbReference type="Gene3D" id="1.10.443.10">
    <property type="entry name" value="Intergrase catalytic core"/>
    <property type="match status" value="1"/>
</dbReference>
<gene>
    <name evidence="3" type="ORF">C9E81_18835</name>
</gene>